<name>A0A0F4XRD6_9PSED</name>
<dbReference type="InterPro" id="IPR043429">
    <property type="entry name" value="ArtM/GltK/GlnP/TcyL/YhdX-like"/>
</dbReference>
<protein>
    <submittedName>
        <fullName evidence="12">ABC transporter permease</fullName>
    </submittedName>
</protein>
<keyword evidence="6 10" id="KW-0812">Transmembrane</keyword>
<comment type="subcellular location">
    <subcellularLocation>
        <location evidence="2">Cell inner membrane</location>
        <topology evidence="2">Multi-pass membrane protein</topology>
    </subcellularLocation>
    <subcellularLocation>
        <location evidence="10">Cell membrane</location>
        <topology evidence="10">Multi-pass membrane protein</topology>
    </subcellularLocation>
</comment>
<reference evidence="12 13" key="1">
    <citation type="submission" date="2015-03" db="EMBL/GenBank/DDBJ databases">
        <title>Pseudomonas fluorescens 1855-344 Genome sequencing and assembly.</title>
        <authorList>
            <person name="Eng W.W.H."/>
            <person name="Gan H.M."/>
            <person name="Savka M.A."/>
        </authorList>
    </citation>
    <scope>NUCLEOTIDE SEQUENCE [LARGE SCALE GENOMIC DNA]</scope>
    <source>
        <strain evidence="12 13">1855-344</strain>
    </source>
</reference>
<dbReference type="Pfam" id="PF00528">
    <property type="entry name" value="BPD_transp_1"/>
    <property type="match status" value="1"/>
</dbReference>
<dbReference type="OrthoDB" id="92598at2"/>
<comment type="similarity">
    <text evidence="3">Belongs to the binding-protein-dependent transport system permease family. HisMQ subfamily.</text>
</comment>
<feature type="transmembrane region" description="Helical" evidence="10">
    <location>
        <begin position="125"/>
        <end position="146"/>
    </location>
</feature>
<evidence type="ECO:0000256" key="2">
    <source>
        <dbReference type="ARBA" id="ARBA00004429"/>
    </source>
</evidence>
<proteinExistence type="inferred from homology"/>
<evidence type="ECO:0000256" key="4">
    <source>
        <dbReference type="ARBA" id="ARBA00022448"/>
    </source>
</evidence>
<dbReference type="AlphaFoldDB" id="A0A0F4XRD6"/>
<evidence type="ECO:0000256" key="1">
    <source>
        <dbReference type="ARBA" id="ARBA00003159"/>
    </source>
</evidence>
<dbReference type="GO" id="GO:0006865">
    <property type="term" value="P:amino acid transport"/>
    <property type="evidence" value="ECO:0007669"/>
    <property type="project" value="UniProtKB-KW"/>
</dbReference>
<evidence type="ECO:0000259" key="11">
    <source>
        <dbReference type="PROSITE" id="PS50928"/>
    </source>
</evidence>
<evidence type="ECO:0000256" key="8">
    <source>
        <dbReference type="ARBA" id="ARBA00022989"/>
    </source>
</evidence>
<evidence type="ECO:0000256" key="7">
    <source>
        <dbReference type="ARBA" id="ARBA00022970"/>
    </source>
</evidence>
<dbReference type="EMBL" id="JZXC01000006">
    <property type="protein sequence ID" value="KKA08370.1"/>
    <property type="molecule type" value="Genomic_DNA"/>
</dbReference>
<keyword evidence="4 10" id="KW-0813">Transport</keyword>
<dbReference type="InterPro" id="IPR010065">
    <property type="entry name" value="AA_ABC_transptr_permease_3TM"/>
</dbReference>
<feature type="transmembrane region" description="Helical" evidence="10">
    <location>
        <begin position="29"/>
        <end position="46"/>
    </location>
</feature>
<dbReference type="PANTHER" id="PTHR30614">
    <property type="entry name" value="MEMBRANE COMPONENT OF AMINO ACID ABC TRANSPORTER"/>
    <property type="match status" value="1"/>
</dbReference>
<evidence type="ECO:0000256" key="3">
    <source>
        <dbReference type="ARBA" id="ARBA00010072"/>
    </source>
</evidence>
<dbReference type="PANTHER" id="PTHR30614:SF20">
    <property type="entry name" value="GLUTAMINE TRANSPORT SYSTEM PERMEASE PROTEIN GLNP"/>
    <property type="match status" value="1"/>
</dbReference>
<dbReference type="GO" id="GO:0043190">
    <property type="term" value="C:ATP-binding cassette (ABC) transporter complex"/>
    <property type="evidence" value="ECO:0007669"/>
    <property type="project" value="InterPro"/>
</dbReference>
<evidence type="ECO:0000313" key="13">
    <source>
        <dbReference type="Proteomes" id="UP000033662"/>
    </source>
</evidence>
<keyword evidence="7" id="KW-0029">Amino-acid transport</keyword>
<accession>A0A0F4XRD6</accession>
<comment type="caution">
    <text evidence="12">The sequence shown here is derived from an EMBL/GenBank/DDBJ whole genome shotgun (WGS) entry which is preliminary data.</text>
</comment>
<dbReference type="InterPro" id="IPR035906">
    <property type="entry name" value="MetI-like_sf"/>
</dbReference>
<evidence type="ECO:0000256" key="6">
    <source>
        <dbReference type="ARBA" id="ARBA00022692"/>
    </source>
</evidence>
<dbReference type="CDD" id="cd06261">
    <property type="entry name" value="TM_PBP2"/>
    <property type="match status" value="1"/>
</dbReference>
<evidence type="ECO:0000256" key="10">
    <source>
        <dbReference type="RuleBase" id="RU363032"/>
    </source>
</evidence>
<dbReference type="InterPro" id="IPR000515">
    <property type="entry name" value="MetI-like"/>
</dbReference>
<dbReference type="NCBIfam" id="TIGR01726">
    <property type="entry name" value="HEQRo_perm_3TM"/>
    <property type="match status" value="1"/>
</dbReference>
<keyword evidence="8 10" id="KW-1133">Transmembrane helix</keyword>
<feature type="transmembrane region" description="Helical" evidence="10">
    <location>
        <begin position="192"/>
        <end position="214"/>
    </location>
</feature>
<dbReference type="GO" id="GO:0022857">
    <property type="term" value="F:transmembrane transporter activity"/>
    <property type="evidence" value="ECO:0007669"/>
    <property type="project" value="InterPro"/>
</dbReference>
<sequence length="227" mass="24648">MISFFQQYPEYWSDWIARLLLGARVSAELSLTGFALAALLGALLAWAMKSPSVLLKRLAVFFIQGMRAVPLLALLLALYFTLPSLGLTLSGYWAGAIGLGLQGSAYVAEILRGGLDSLHRGQREAAIATGLTPVQAFTAVIFPQAIRGMLPPLLNAYVSILKDSSLCALIATDELMLAARAIASESFLPMHIFLLVGLFYFVIAFPLSLLSRVLEVRFSRGRKTIRG</sequence>
<feature type="domain" description="ABC transmembrane type-1" evidence="11">
    <location>
        <begin position="23"/>
        <end position="211"/>
    </location>
</feature>
<dbReference type="SUPFAM" id="SSF161098">
    <property type="entry name" value="MetI-like"/>
    <property type="match status" value="1"/>
</dbReference>
<feature type="transmembrane region" description="Helical" evidence="10">
    <location>
        <begin position="92"/>
        <end position="113"/>
    </location>
</feature>
<keyword evidence="5" id="KW-1003">Cell membrane</keyword>
<organism evidence="12 13">
    <name type="scientific">Pseudomonas kilonensis</name>
    <dbReference type="NCBI Taxonomy" id="132476"/>
    <lineage>
        <taxon>Bacteria</taxon>
        <taxon>Pseudomonadati</taxon>
        <taxon>Pseudomonadota</taxon>
        <taxon>Gammaproteobacteria</taxon>
        <taxon>Pseudomonadales</taxon>
        <taxon>Pseudomonadaceae</taxon>
        <taxon>Pseudomonas</taxon>
    </lineage>
</organism>
<gene>
    <name evidence="12" type="ORF">VP02_08950</name>
</gene>
<comment type="function">
    <text evidence="1">Part of the binding-protein-dependent transport system for glutamine; probably responsible for the translocation of the substrate across the membrane.</text>
</comment>
<evidence type="ECO:0000256" key="9">
    <source>
        <dbReference type="ARBA" id="ARBA00023136"/>
    </source>
</evidence>
<feature type="transmembrane region" description="Helical" evidence="10">
    <location>
        <begin position="58"/>
        <end position="80"/>
    </location>
</feature>
<keyword evidence="9 10" id="KW-0472">Membrane</keyword>
<evidence type="ECO:0000313" key="12">
    <source>
        <dbReference type="EMBL" id="KKA08370.1"/>
    </source>
</evidence>
<dbReference type="PROSITE" id="PS50928">
    <property type="entry name" value="ABC_TM1"/>
    <property type="match status" value="1"/>
</dbReference>
<dbReference type="Proteomes" id="UP000033662">
    <property type="component" value="Unassembled WGS sequence"/>
</dbReference>
<dbReference type="Gene3D" id="1.10.3720.10">
    <property type="entry name" value="MetI-like"/>
    <property type="match status" value="1"/>
</dbReference>
<evidence type="ECO:0000256" key="5">
    <source>
        <dbReference type="ARBA" id="ARBA00022475"/>
    </source>
</evidence>
<dbReference type="PATRIC" id="fig|132476.4.peg.5816"/>